<gene>
    <name evidence="9" type="ORF">GGR06_000665</name>
</gene>
<feature type="chain" id="PRO_5032574645" description="RagB/SusD family nutrient uptake outer membrane protein" evidence="6">
    <location>
        <begin position="25"/>
        <end position="578"/>
    </location>
</feature>
<evidence type="ECO:0000313" key="10">
    <source>
        <dbReference type="Proteomes" id="UP000560658"/>
    </source>
</evidence>
<name>A0A840CSM0_9BACE</name>
<keyword evidence="3 6" id="KW-0732">Signal</keyword>
<dbReference type="GO" id="GO:0009279">
    <property type="term" value="C:cell outer membrane"/>
    <property type="evidence" value="ECO:0007669"/>
    <property type="project" value="UniProtKB-SubCell"/>
</dbReference>
<dbReference type="Pfam" id="PF14322">
    <property type="entry name" value="SusD-like_3"/>
    <property type="match status" value="1"/>
</dbReference>
<feature type="domain" description="RagB/SusD" evidence="7">
    <location>
        <begin position="309"/>
        <end position="577"/>
    </location>
</feature>
<evidence type="ECO:0008006" key="11">
    <source>
        <dbReference type="Google" id="ProtNLM"/>
    </source>
</evidence>
<evidence type="ECO:0000256" key="3">
    <source>
        <dbReference type="ARBA" id="ARBA00022729"/>
    </source>
</evidence>
<evidence type="ECO:0000256" key="2">
    <source>
        <dbReference type="ARBA" id="ARBA00006275"/>
    </source>
</evidence>
<comment type="similarity">
    <text evidence="2">Belongs to the SusD family.</text>
</comment>
<proteinExistence type="inferred from homology"/>
<evidence type="ECO:0000259" key="7">
    <source>
        <dbReference type="Pfam" id="PF07980"/>
    </source>
</evidence>
<dbReference type="RefSeq" id="WP_044161182.1">
    <property type="nucleotide sequence ID" value="NZ_JACIER010000002.1"/>
</dbReference>
<comment type="caution">
    <text evidence="9">The sequence shown here is derived from an EMBL/GenBank/DDBJ whole genome shotgun (WGS) entry which is preliminary data.</text>
</comment>
<dbReference type="AlphaFoldDB" id="A0A840CSM0"/>
<evidence type="ECO:0000256" key="4">
    <source>
        <dbReference type="ARBA" id="ARBA00023136"/>
    </source>
</evidence>
<evidence type="ECO:0000256" key="6">
    <source>
        <dbReference type="SAM" id="SignalP"/>
    </source>
</evidence>
<comment type="subcellular location">
    <subcellularLocation>
        <location evidence="1">Cell outer membrane</location>
    </subcellularLocation>
</comment>
<reference evidence="9" key="1">
    <citation type="submission" date="2020-08" db="EMBL/GenBank/DDBJ databases">
        <title>Genomic Encyclopedia of Type Strains, Phase IV (KMG-IV): sequencing the most valuable type-strain genomes for metagenomic binning, comparative biology and taxonomic classification.</title>
        <authorList>
            <person name="Goeker M."/>
        </authorList>
    </citation>
    <scope>NUCLEOTIDE SEQUENCE [LARGE SCALE GENOMIC DNA]</scope>
    <source>
        <strain evidence="9">DSM 105720</strain>
    </source>
</reference>
<accession>A0A840CSM0</accession>
<evidence type="ECO:0000256" key="5">
    <source>
        <dbReference type="ARBA" id="ARBA00023237"/>
    </source>
</evidence>
<dbReference type="EMBL" id="JACIER010000002">
    <property type="protein sequence ID" value="MBB4042900.1"/>
    <property type="molecule type" value="Genomic_DNA"/>
</dbReference>
<feature type="signal peptide" evidence="6">
    <location>
        <begin position="1"/>
        <end position="24"/>
    </location>
</feature>
<dbReference type="Gene3D" id="1.25.40.390">
    <property type="match status" value="1"/>
</dbReference>
<dbReference type="Pfam" id="PF07980">
    <property type="entry name" value="SusD_RagB"/>
    <property type="match status" value="1"/>
</dbReference>
<dbReference type="PROSITE" id="PS51257">
    <property type="entry name" value="PROKAR_LIPOPROTEIN"/>
    <property type="match status" value="1"/>
</dbReference>
<sequence length="578" mass="65955">MKKKQYIKIACLSLLSMLTTSCLDLEPKAELNDAIVWNKASSFQLFTNQFYTWTRDFHSSTTYMCGTSDGPHSDWRSDLIAGASVNTYSKGTNSIPESDGNYTTLYTRIYYTNLLLSKAESFADKASIAVPVAEAKFFRAYCYFELVQLFGNVIKVTKPLDLNSPELHVARDDRSVVIDQIVQDLQESINGLPEKAEAGRVTKDAAWAMLSRVALYEGTWQKFHTNGSTATTNTERSKALLTIAKDAASKVISGKRFSLFYNEKLGVESYRYMFILEDAACNPARLTKTDNTEYILSRRHRLEDGIGTNITKGYLANATFVTRKWANLYLCSDGLPIDKSPLFKKYVGVTDEFQNRDNRMTTTLMQHGDKYWNNTTNNSRSTWDSQDLTRALTLSVTSNSGYQNHKWAVERLVADTQESMDYPVIRYAEVLLNYAEACYELDGSIEDTDLDLSLNLVRTRINPDMPKLSNTFVSNNQLSMREEIRRERTLELVLEGFRIDDLKRWATAPKEMVENQLGVKYTGTWFESHWTNQSRALNSDGCIILYDGRVWADKLYLYPLPSDQLQLNPKLEQNPGWK</sequence>
<dbReference type="InterPro" id="IPR012944">
    <property type="entry name" value="SusD_RagB_dom"/>
</dbReference>
<keyword evidence="5" id="KW-0998">Cell outer membrane</keyword>
<evidence type="ECO:0000313" key="9">
    <source>
        <dbReference type="EMBL" id="MBB4042900.1"/>
    </source>
</evidence>
<dbReference type="InterPro" id="IPR011990">
    <property type="entry name" value="TPR-like_helical_dom_sf"/>
</dbReference>
<protein>
    <recommendedName>
        <fullName evidence="11">RagB/SusD family nutrient uptake outer membrane protein</fullName>
    </recommendedName>
</protein>
<keyword evidence="4" id="KW-0472">Membrane</keyword>
<keyword evidence="10" id="KW-1185">Reference proteome</keyword>
<dbReference type="Proteomes" id="UP000560658">
    <property type="component" value="Unassembled WGS sequence"/>
</dbReference>
<evidence type="ECO:0000259" key="8">
    <source>
        <dbReference type="Pfam" id="PF14322"/>
    </source>
</evidence>
<dbReference type="InterPro" id="IPR033985">
    <property type="entry name" value="SusD-like_N"/>
</dbReference>
<feature type="domain" description="SusD-like N-terminal" evidence="8">
    <location>
        <begin position="88"/>
        <end position="215"/>
    </location>
</feature>
<organism evidence="9 10">
    <name type="scientific">Bacteroides reticulotermitis</name>
    <dbReference type="NCBI Taxonomy" id="1133319"/>
    <lineage>
        <taxon>Bacteria</taxon>
        <taxon>Pseudomonadati</taxon>
        <taxon>Bacteroidota</taxon>
        <taxon>Bacteroidia</taxon>
        <taxon>Bacteroidales</taxon>
        <taxon>Bacteroidaceae</taxon>
        <taxon>Bacteroides</taxon>
    </lineage>
</organism>
<dbReference type="SUPFAM" id="SSF48452">
    <property type="entry name" value="TPR-like"/>
    <property type="match status" value="1"/>
</dbReference>
<evidence type="ECO:0000256" key="1">
    <source>
        <dbReference type="ARBA" id="ARBA00004442"/>
    </source>
</evidence>